<evidence type="ECO:0000313" key="4">
    <source>
        <dbReference type="EMBL" id="OGG46916.1"/>
    </source>
</evidence>
<evidence type="ECO:0000313" key="5">
    <source>
        <dbReference type="Proteomes" id="UP000178344"/>
    </source>
</evidence>
<name>A0A1F6CCJ4_9BACT</name>
<dbReference type="AlphaFoldDB" id="A0A1F6CCJ4"/>
<dbReference type="EMBL" id="MFKQ01000035">
    <property type="protein sequence ID" value="OGG46916.1"/>
    <property type="molecule type" value="Genomic_DNA"/>
</dbReference>
<reference evidence="4 5" key="1">
    <citation type="journal article" date="2016" name="Nat. Commun.">
        <title>Thousands of microbial genomes shed light on interconnected biogeochemical processes in an aquifer system.</title>
        <authorList>
            <person name="Anantharaman K."/>
            <person name="Brown C.T."/>
            <person name="Hug L.A."/>
            <person name="Sharon I."/>
            <person name="Castelle C.J."/>
            <person name="Probst A.J."/>
            <person name="Thomas B.C."/>
            <person name="Singh A."/>
            <person name="Wilkins M.J."/>
            <person name="Karaoz U."/>
            <person name="Brodie E.L."/>
            <person name="Williams K.H."/>
            <person name="Hubbard S.S."/>
            <person name="Banfield J.F."/>
        </authorList>
    </citation>
    <scope>NUCLEOTIDE SEQUENCE [LARGE SCALE GENOMIC DNA]</scope>
</reference>
<dbReference type="Proteomes" id="UP000178344">
    <property type="component" value="Unassembled WGS sequence"/>
</dbReference>
<sequence>MPKPISTPPGFSFIRNYGGITEYRLRSNDMRILTMADHALPVAVCMVTYHVGSRNEVTGNTGATHLLEHLMFKDSKKFRRKNGKDVWTNLEGKGAHINATTWLDRTNYFEIVPKKLLFEALAFEADRMRNALLLEKDRAAEMTVVRNEFERGENEPTEAVEKQLWALAYQAHPYHHSTIGWRSDIEKVPIEKLREFYDTFYWPNNATLTVIGDFDEKKVFKKIRATFGRLSPSPHPIPVIYTEEPPQAGSRQALVERRGATNITALAYKTPAALHPDMPSVQILGRVFAGGKESRLYRALVDGGFASDLALANMPLQDGGLCSVYAFLNEKASHGEILSLMRREAAKIKTHGVTLRELAGVKGRARAETAMSRDGVYALAASLNEAIAVGDWKLFVDYEKKLKAVTATDVKKAAEKYFNDAQSTSCFYIAKK</sequence>
<dbReference type="Pfam" id="PF00675">
    <property type="entry name" value="Peptidase_M16"/>
    <property type="match status" value="1"/>
</dbReference>
<protein>
    <recommendedName>
        <fullName evidence="6">Peptidase M16</fullName>
    </recommendedName>
</protein>
<dbReference type="Pfam" id="PF05193">
    <property type="entry name" value="Peptidase_M16_C"/>
    <property type="match status" value="1"/>
</dbReference>
<dbReference type="PANTHER" id="PTHR11851">
    <property type="entry name" value="METALLOPROTEASE"/>
    <property type="match status" value="1"/>
</dbReference>
<gene>
    <name evidence="4" type="ORF">A2671_02410</name>
</gene>
<evidence type="ECO:0000256" key="1">
    <source>
        <dbReference type="ARBA" id="ARBA00007261"/>
    </source>
</evidence>
<dbReference type="InterPro" id="IPR011765">
    <property type="entry name" value="Pept_M16_N"/>
</dbReference>
<proteinExistence type="inferred from homology"/>
<dbReference type="Gene3D" id="3.30.830.10">
    <property type="entry name" value="Metalloenzyme, LuxS/M16 peptidase-like"/>
    <property type="match status" value="2"/>
</dbReference>
<dbReference type="SUPFAM" id="SSF63411">
    <property type="entry name" value="LuxS/MPP-like metallohydrolase"/>
    <property type="match status" value="2"/>
</dbReference>
<evidence type="ECO:0000259" key="2">
    <source>
        <dbReference type="Pfam" id="PF00675"/>
    </source>
</evidence>
<dbReference type="InterPro" id="IPR011249">
    <property type="entry name" value="Metalloenz_LuxS/M16"/>
</dbReference>
<evidence type="ECO:0000259" key="3">
    <source>
        <dbReference type="Pfam" id="PF05193"/>
    </source>
</evidence>
<feature type="domain" description="Peptidase M16 C-terminal" evidence="3">
    <location>
        <begin position="189"/>
        <end position="362"/>
    </location>
</feature>
<dbReference type="GO" id="GO:0046872">
    <property type="term" value="F:metal ion binding"/>
    <property type="evidence" value="ECO:0007669"/>
    <property type="project" value="InterPro"/>
</dbReference>
<comment type="similarity">
    <text evidence="1">Belongs to the peptidase M16 family.</text>
</comment>
<feature type="domain" description="Peptidase M16 N-terminal" evidence="2">
    <location>
        <begin position="32"/>
        <end position="179"/>
    </location>
</feature>
<dbReference type="PANTHER" id="PTHR11851:SF49">
    <property type="entry name" value="MITOCHONDRIAL-PROCESSING PEPTIDASE SUBUNIT ALPHA"/>
    <property type="match status" value="1"/>
</dbReference>
<organism evidence="4 5">
    <name type="scientific">Candidatus Kaiserbacteria bacterium RIFCSPHIGHO2_01_FULL_49_13</name>
    <dbReference type="NCBI Taxonomy" id="1798477"/>
    <lineage>
        <taxon>Bacteria</taxon>
        <taxon>Candidatus Kaiseribacteriota</taxon>
    </lineage>
</organism>
<dbReference type="InterPro" id="IPR007863">
    <property type="entry name" value="Peptidase_M16_C"/>
</dbReference>
<accession>A0A1F6CCJ4</accession>
<dbReference type="InterPro" id="IPR050361">
    <property type="entry name" value="MPP/UQCRC_Complex"/>
</dbReference>
<evidence type="ECO:0008006" key="6">
    <source>
        <dbReference type="Google" id="ProtNLM"/>
    </source>
</evidence>
<comment type="caution">
    <text evidence="4">The sequence shown here is derived from an EMBL/GenBank/DDBJ whole genome shotgun (WGS) entry which is preliminary data.</text>
</comment>